<evidence type="ECO:0000313" key="2">
    <source>
        <dbReference type="EMBL" id="KAF2155199.1"/>
    </source>
</evidence>
<dbReference type="Proteomes" id="UP000799439">
    <property type="component" value="Unassembled WGS sequence"/>
</dbReference>
<sequence>MLVPRSRRRIFRTCNTKHLPCLDYQFEAASSRSPDKMLSFHAVIVLCGLTLLSPYFASPVLSHTIKKRAVTPPTRSLEDVFTVKTHGDGDCTARLPELRTWLTESADLVATALNAIDDYNTNLNVRKSMATYLGTRYAATGTGPQNQGQVNAVKTYLTRVLNFLNTGALGGGNSPAKLFCDSSWLHFQDPATDWAYTPDSGYVKYDFDQDGQLEPATINEVPALASELTTETQVDGTVITRFPYWAPDILEYVYEQDWGASINHDYCSVLNEDGDLAHNAGTDTNTLPNTMLMCPVAFTRGSATLGSVAAVAGTTPLGTVQSRSLTLFHELFHLTIGNKNTFDWCNSVAECMGASASVAAEQTKARRSPECFAYFALDMWYLRNRQISFADGTAATPA</sequence>
<keyword evidence="1" id="KW-0472">Membrane</keyword>
<evidence type="ECO:0008006" key="4">
    <source>
        <dbReference type="Google" id="ProtNLM"/>
    </source>
</evidence>
<dbReference type="AlphaFoldDB" id="A0A9P4J5J3"/>
<dbReference type="GO" id="GO:0008237">
    <property type="term" value="F:metallopeptidase activity"/>
    <property type="evidence" value="ECO:0007669"/>
    <property type="project" value="InterPro"/>
</dbReference>
<evidence type="ECO:0000256" key="1">
    <source>
        <dbReference type="SAM" id="Phobius"/>
    </source>
</evidence>
<keyword evidence="1" id="KW-1133">Transmembrane helix</keyword>
<keyword evidence="3" id="KW-1185">Reference proteome</keyword>
<dbReference type="EMBL" id="ML996083">
    <property type="protein sequence ID" value="KAF2155199.1"/>
    <property type="molecule type" value="Genomic_DNA"/>
</dbReference>
<evidence type="ECO:0000313" key="3">
    <source>
        <dbReference type="Proteomes" id="UP000799439"/>
    </source>
</evidence>
<comment type="caution">
    <text evidence="2">The sequence shown here is derived from an EMBL/GenBank/DDBJ whole genome shotgun (WGS) entry which is preliminary data.</text>
</comment>
<protein>
    <recommendedName>
        <fullName evidence="4">Lysine-specific metallo-endopeptidase domain-containing protein</fullName>
    </recommendedName>
</protein>
<proteinExistence type="predicted"/>
<keyword evidence="1" id="KW-0812">Transmembrane</keyword>
<dbReference type="OrthoDB" id="4259138at2759"/>
<accession>A0A9P4J5J3</accession>
<name>A0A9P4J5J3_9PEZI</name>
<dbReference type="InterPro" id="IPR024079">
    <property type="entry name" value="MetalloPept_cat_dom_sf"/>
</dbReference>
<dbReference type="Gene3D" id="3.40.390.10">
    <property type="entry name" value="Collagenase (Catalytic Domain)"/>
    <property type="match status" value="1"/>
</dbReference>
<organism evidence="2 3">
    <name type="scientific">Myriangium duriaei CBS 260.36</name>
    <dbReference type="NCBI Taxonomy" id="1168546"/>
    <lineage>
        <taxon>Eukaryota</taxon>
        <taxon>Fungi</taxon>
        <taxon>Dikarya</taxon>
        <taxon>Ascomycota</taxon>
        <taxon>Pezizomycotina</taxon>
        <taxon>Dothideomycetes</taxon>
        <taxon>Dothideomycetidae</taxon>
        <taxon>Myriangiales</taxon>
        <taxon>Myriangiaceae</taxon>
        <taxon>Myriangium</taxon>
    </lineage>
</organism>
<feature type="transmembrane region" description="Helical" evidence="1">
    <location>
        <begin position="38"/>
        <end position="57"/>
    </location>
</feature>
<gene>
    <name evidence="2" type="ORF">K461DRAFT_319650</name>
</gene>
<reference evidence="2" key="1">
    <citation type="journal article" date="2020" name="Stud. Mycol.">
        <title>101 Dothideomycetes genomes: a test case for predicting lifestyles and emergence of pathogens.</title>
        <authorList>
            <person name="Haridas S."/>
            <person name="Albert R."/>
            <person name="Binder M."/>
            <person name="Bloem J."/>
            <person name="Labutti K."/>
            <person name="Salamov A."/>
            <person name="Andreopoulos B."/>
            <person name="Baker S."/>
            <person name="Barry K."/>
            <person name="Bills G."/>
            <person name="Bluhm B."/>
            <person name="Cannon C."/>
            <person name="Castanera R."/>
            <person name="Culley D."/>
            <person name="Daum C."/>
            <person name="Ezra D."/>
            <person name="Gonzalez J."/>
            <person name="Henrissat B."/>
            <person name="Kuo A."/>
            <person name="Liang C."/>
            <person name="Lipzen A."/>
            <person name="Lutzoni F."/>
            <person name="Magnuson J."/>
            <person name="Mondo S."/>
            <person name="Nolan M."/>
            <person name="Ohm R."/>
            <person name="Pangilinan J."/>
            <person name="Park H.-J."/>
            <person name="Ramirez L."/>
            <person name="Alfaro M."/>
            <person name="Sun H."/>
            <person name="Tritt A."/>
            <person name="Yoshinaga Y."/>
            <person name="Zwiers L.-H."/>
            <person name="Turgeon B."/>
            <person name="Goodwin S."/>
            <person name="Spatafora J."/>
            <person name="Crous P."/>
            <person name="Grigoriev I."/>
        </authorList>
    </citation>
    <scope>NUCLEOTIDE SEQUENCE</scope>
    <source>
        <strain evidence="2">CBS 260.36</strain>
    </source>
</reference>